<dbReference type="Pfam" id="PF00392">
    <property type="entry name" value="GntR"/>
    <property type="match status" value="1"/>
</dbReference>
<keyword evidence="1" id="KW-0805">Transcription regulation</keyword>
<dbReference type="AlphaFoldDB" id="A0A849KSV5"/>
<feature type="domain" description="HTH gntR-type" evidence="4">
    <location>
        <begin position="23"/>
        <end position="90"/>
    </location>
</feature>
<dbReference type="PANTHER" id="PTHR43537:SF45">
    <property type="entry name" value="GNTR FAMILY REGULATORY PROTEIN"/>
    <property type="match status" value="1"/>
</dbReference>
<dbReference type="InterPro" id="IPR036390">
    <property type="entry name" value="WH_DNA-bd_sf"/>
</dbReference>
<evidence type="ECO:0000313" key="6">
    <source>
        <dbReference type="Proteomes" id="UP000574931"/>
    </source>
</evidence>
<keyword evidence="6" id="KW-1185">Reference proteome</keyword>
<dbReference type="InterPro" id="IPR008920">
    <property type="entry name" value="TF_FadR/GntR_C"/>
</dbReference>
<keyword evidence="2" id="KW-0238">DNA-binding</keyword>
<evidence type="ECO:0000259" key="4">
    <source>
        <dbReference type="PROSITE" id="PS50949"/>
    </source>
</evidence>
<organism evidence="5 6">
    <name type="scientific">Ochrobactrum soli</name>
    <dbReference type="NCBI Taxonomy" id="2448455"/>
    <lineage>
        <taxon>Bacteria</taxon>
        <taxon>Pseudomonadati</taxon>
        <taxon>Pseudomonadota</taxon>
        <taxon>Alphaproteobacteria</taxon>
        <taxon>Hyphomicrobiales</taxon>
        <taxon>Brucellaceae</taxon>
        <taxon>Brucella/Ochrobactrum group</taxon>
        <taxon>Ochrobactrum</taxon>
    </lineage>
</organism>
<dbReference type="InterPro" id="IPR036388">
    <property type="entry name" value="WH-like_DNA-bd_sf"/>
</dbReference>
<accession>A0A849KSV5</accession>
<dbReference type="EMBL" id="JABFCY010000016">
    <property type="protein sequence ID" value="NNU62807.1"/>
    <property type="molecule type" value="Genomic_DNA"/>
</dbReference>
<evidence type="ECO:0000256" key="3">
    <source>
        <dbReference type="ARBA" id="ARBA00023163"/>
    </source>
</evidence>
<evidence type="ECO:0000313" key="5">
    <source>
        <dbReference type="EMBL" id="NNU62807.1"/>
    </source>
</evidence>
<protein>
    <submittedName>
        <fullName evidence="5">GntR family transcriptional regulator</fullName>
    </submittedName>
</protein>
<comment type="caution">
    <text evidence="5">The sequence shown here is derived from an EMBL/GenBank/DDBJ whole genome shotgun (WGS) entry which is preliminary data.</text>
</comment>
<reference evidence="5 6" key="1">
    <citation type="submission" date="2020-05" db="EMBL/GenBank/DDBJ databases">
        <title>Draft Genome Sequence of Ochrobactrum soli Isolated from Stable Fly Gut.</title>
        <authorList>
            <person name="Pileggi M.T."/>
            <person name="Vazhakkala L.J."/>
            <person name="Wong C.N."/>
        </authorList>
    </citation>
    <scope>NUCLEOTIDE SEQUENCE [LARGE SCALE GENOMIC DNA]</scope>
    <source>
        <strain evidence="5 6">MTP-C0764</strain>
    </source>
</reference>
<keyword evidence="3" id="KW-0804">Transcription</keyword>
<dbReference type="SUPFAM" id="SSF46785">
    <property type="entry name" value="Winged helix' DNA-binding domain"/>
    <property type="match status" value="1"/>
</dbReference>
<dbReference type="Gene3D" id="1.10.10.10">
    <property type="entry name" value="Winged helix-like DNA-binding domain superfamily/Winged helix DNA-binding domain"/>
    <property type="match status" value="1"/>
</dbReference>
<name>A0A849KSV5_9HYPH</name>
<dbReference type="InterPro" id="IPR000524">
    <property type="entry name" value="Tscrpt_reg_HTH_GntR"/>
</dbReference>
<evidence type="ECO:0000256" key="1">
    <source>
        <dbReference type="ARBA" id="ARBA00023015"/>
    </source>
</evidence>
<dbReference type="Proteomes" id="UP000574931">
    <property type="component" value="Unassembled WGS sequence"/>
</dbReference>
<dbReference type="GO" id="GO:0003677">
    <property type="term" value="F:DNA binding"/>
    <property type="evidence" value="ECO:0007669"/>
    <property type="project" value="UniProtKB-KW"/>
</dbReference>
<dbReference type="GO" id="GO:0003700">
    <property type="term" value="F:DNA-binding transcription factor activity"/>
    <property type="evidence" value="ECO:0007669"/>
    <property type="project" value="InterPro"/>
</dbReference>
<evidence type="ECO:0000256" key="2">
    <source>
        <dbReference type="ARBA" id="ARBA00023125"/>
    </source>
</evidence>
<gene>
    <name evidence="5" type="ORF">HKX02_21445</name>
</gene>
<dbReference type="SUPFAM" id="SSF48008">
    <property type="entry name" value="GntR ligand-binding domain-like"/>
    <property type="match status" value="1"/>
</dbReference>
<dbReference type="SMART" id="SM00895">
    <property type="entry name" value="FCD"/>
    <property type="match status" value="1"/>
</dbReference>
<dbReference type="PANTHER" id="PTHR43537">
    <property type="entry name" value="TRANSCRIPTIONAL REGULATOR, GNTR FAMILY"/>
    <property type="match status" value="1"/>
</dbReference>
<dbReference type="PROSITE" id="PS50949">
    <property type="entry name" value="HTH_GNTR"/>
    <property type="match status" value="1"/>
</dbReference>
<dbReference type="Gene3D" id="1.20.120.530">
    <property type="entry name" value="GntR ligand-binding domain-like"/>
    <property type="match status" value="1"/>
</dbReference>
<dbReference type="Pfam" id="PF07729">
    <property type="entry name" value="FCD"/>
    <property type="match status" value="1"/>
</dbReference>
<sequence>MALVICNRQARRGLTLEPQIQTNNLRDQALMILKSRLISGELVPGEIYSAASLANELGVSNSPVREAMLTLVNQGLMETVRNRGFRVIPVRRKQLEDIYDVRMLLEIPSIRKLAEIPDTVRKVEPDLRQIIRELRRCSEESDIVGYLTADKQFHLQLLGLLNNPYLVSTVENLRDQVRQYGVSAKEVLSRSAIEHENILDAIIEGNPSKAAELMRLHVHQLVSDFSGTNNTSA</sequence>
<proteinExistence type="predicted"/>
<dbReference type="SMART" id="SM00345">
    <property type="entry name" value="HTH_GNTR"/>
    <property type="match status" value="1"/>
</dbReference>
<dbReference type="InterPro" id="IPR011711">
    <property type="entry name" value="GntR_C"/>
</dbReference>